<reference evidence="3 4" key="1">
    <citation type="journal article" date="2018" name="Nat. Ecol. Evol.">
        <title>Shark genomes provide insights into elasmobranch evolution and the origin of vertebrates.</title>
        <authorList>
            <person name="Hara Y"/>
            <person name="Yamaguchi K"/>
            <person name="Onimaru K"/>
            <person name="Kadota M"/>
            <person name="Koyanagi M"/>
            <person name="Keeley SD"/>
            <person name="Tatsumi K"/>
            <person name="Tanaka K"/>
            <person name="Motone F"/>
            <person name="Kageyama Y"/>
            <person name="Nozu R"/>
            <person name="Adachi N"/>
            <person name="Nishimura O"/>
            <person name="Nakagawa R"/>
            <person name="Tanegashima C"/>
            <person name="Kiyatake I"/>
            <person name="Matsumoto R"/>
            <person name="Murakumo K"/>
            <person name="Nishida K"/>
            <person name="Terakita A"/>
            <person name="Kuratani S"/>
            <person name="Sato K"/>
            <person name="Hyodo S Kuraku.S."/>
        </authorList>
    </citation>
    <scope>NUCLEOTIDE SEQUENCE [LARGE SCALE GENOMIC DNA]</scope>
</reference>
<dbReference type="Pfam" id="PF00147">
    <property type="entry name" value="Fibrinogen_C"/>
    <property type="match status" value="1"/>
</dbReference>
<dbReference type="AlphaFoldDB" id="A0A401SFV8"/>
<dbReference type="PANTHER" id="PTHR19143:SF225">
    <property type="entry name" value="MICROFIBRIL-ASSOCIATED GLYCOPROTEIN 4"/>
    <property type="match status" value="1"/>
</dbReference>
<dbReference type="InterPro" id="IPR014716">
    <property type="entry name" value="Fibrinogen_a/b/g_C_1"/>
</dbReference>
<dbReference type="InterPro" id="IPR002181">
    <property type="entry name" value="Fibrinogen_a/b/g_C_dom"/>
</dbReference>
<dbReference type="GO" id="GO:0005615">
    <property type="term" value="C:extracellular space"/>
    <property type="evidence" value="ECO:0007669"/>
    <property type="project" value="TreeGrafter"/>
</dbReference>
<sequence>MCLQHVSLNPPPNWNQYLLKLRPESLLFRIKLTGIRARTDCADIYREGFHTSGVYQIYPSGPSIPLSVYCDMESDGGGWTRRINGSVDFYRGWDDYKRGFGSADGEYWLGLENIHALATRRKYELRIDLEDFENKTVYAKYEHFALSPSAINAEEDGYRLQVLGFIDGGAGDSLAYHNGLMFSTFDRNHRAPLNCAQRCCGAFWYKSCHTANLNGLYLKGPHSFYANGIHWATWTGYYYSLRATAMKMRPNSLPFPG</sequence>
<evidence type="ECO:0000313" key="3">
    <source>
        <dbReference type="EMBL" id="GCC29281.1"/>
    </source>
</evidence>
<dbReference type="InterPro" id="IPR036056">
    <property type="entry name" value="Fibrinogen-like_C"/>
</dbReference>
<feature type="domain" description="Fibrinogen C-terminal" evidence="2">
    <location>
        <begin position="32"/>
        <end position="252"/>
    </location>
</feature>
<comment type="caution">
    <text evidence="3">The sequence shown here is derived from an EMBL/GenBank/DDBJ whole genome shotgun (WGS) entry which is preliminary data.</text>
</comment>
<accession>A0A401SFV8</accession>
<dbReference type="OrthoDB" id="9990035at2759"/>
<dbReference type="Proteomes" id="UP000287033">
    <property type="component" value="Unassembled WGS sequence"/>
</dbReference>
<name>A0A401SFV8_CHIPU</name>
<proteinExistence type="predicted"/>
<dbReference type="EMBL" id="BEZZ01000244">
    <property type="protein sequence ID" value="GCC29281.1"/>
    <property type="molecule type" value="Genomic_DNA"/>
</dbReference>
<protein>
    <recommendedName>
        <fullName evidence="2">Fibrinogen C-terminal domain-containing protein</fullName>
    </recommendedName>
</protein>
<evidence type="ECO:0000256" key="1">
    <source>
        <dbReference type="ARBA" id="ARBA00023157"/>
    </source>
</evidence>
<dbReference type="OMA" id="QPCGEDS"/>
<dbReference type="SUPFAM" id="SSF56496">
    <property type="entry name" value="Fibrinogen C-terminal domain-like"/>
    <property type="match status" value="1"/>
</dbReference>
<dbReference type="Gene3D" id="3.90.215.10">
    <property type="entry name" value="Gamma Fibrinogen, chain A, domain 1"/>
    <property type="match status" value="1"/>
</dbReference>
<evidence type="ECO:0000259" key="2">
    <source>
        <dbReference type="PROSITE" id="PS51406"/>
    </source>
</evidence>
<dbReference type="PANTHER" id="PTHR19143">
    <property type="entry name" value="FIBRINOGEN/TENASCIN/ANGIOPOEITIN"/>
    <property type="match status" value="1"/>
</dbReference>
<dbReference type="FunFam" id="3.90.215.10:FF:000001">
    <property type="entry name" value="Tenascin isoform 1"/>
    <property type="match status" value="1"/>
</dbReference>
<dbReference type="STRING" id="137246.A0A401SFV8"/>
<gene>
    <name evidence="3" type="ORF">chiPu_0007719</name>
</gene>
<dbReference type="PROSITE" id="PS51406">
    <property type="entry name" value="FIBRINOGEN_C_2"/>
    <property type="match status" value="1"/>
</dbReference>
<dbReference type="InterPro" id="IPR050373">
    <property type="entry name" value="Fibrinogen_C-term_domain"/>
</dbReference>
<dbReference type="NCBIfam" id="NF040941">
    <property type="entry name" value="GGGWT_bact"/>
    <property type="match status" value="1"/>
</dbReference>
<keyword evidence="1" id="KW-1015">Disulfide bond</keyword>
<organism evidence="3 4">
    <name type="scientific">Chiloscyllium punctatum</name>
    <name type="common">Brownbanded bambooshark</name>
    <name type="synonym">Hemiscyllium punctatum</name>
    <dbReference type="NCBI Taxonomy" id="137246"/>
    <lineage>
        <taxon>Eukaryota</taxon>
        <taxon>Metazoa</taxon>
        <taxon>Chordata</taxon>
        <taxon>Craniata</taxon>
        <taxon>Vertebrata</taxon>
        <taxon>Chondrichthyes</taxon>
        <taxon>Elasmobranchii</taxon>
        <taxon>Galeomorphii</taxon>
        <taxon>Galeoidea</taxon>
        <taxon>Orectolobiformes</taxon>
        <taxon>Hemiscylliidae</taxon>
        <taxon>Chiloscyllium</taxon>
    </lineage>
</organism>
<keyword evidence="4" id="KW-1185">Reference proteome</keyword>
<dbReference type="GO" id="GO:0048251">
    <property type="term" value="P:elastic fiber assembly"/>
    <property type="evidence" value="ECO:0007669"/>
    <property type="project" value="TreeGrafter"/>
</dbReference>
<evidence type="ECO:0000313" key="4">
    <source>
        <dbReference type="Proteomes" id="UP000287033"/>
    </source>
</evidence>
<dbReference type="CDD" id="cd00087">
    <property type="entry name" value="FReD"/>
    <property type="match status" value="1"/>
</dbReference>
<dbReference type="SMART" id="SM00186">
    <property type="entry name" value="FBG"/>
    <property type="match status" value="1"/>
</dbReference>